<dbReference type="InterPro" id="IPR036366">
    <property type="entry name" value="PGBDSf"/>
</dbReference>
<gene>
    <name evidence="4" type="ORF">GCM10009762_13350</name>
</gene>
<dbReference type="Gene3D" id="2.70.70.10">
    <property type="entry name" value="Glucose Permease (Domain IIA)"/>
    <property type="match status" value="1"/>
</dbReference>
<keyword evidence="5" id="KW-1185">Reference proteome</keyword>
<dbReference type="RefSeq" id="WP_346027002.1">
    <property type="nucleotide sequence ID" value="NZ_BAAANV010000033.1"/>
</dbReference>
<protein>
    <submittedName>
        <fullName evidence="4">Uncharacterized protein</fullName>
    </submittedName>
</protein>
<feature type="domain" description="M23ase beta-sheet core" evidence="3">
    <location>
        <begin position="268"/>
        <end position="351"/>
    </location>
</feature>
<dbReference type="SUPFAM" id="SSF47090">
    <property type="entry name" value="PGBD-like"/>
    <property type="match status" value="2"/>
</dbReference>
<dbReference type="InterPro" id="IPR002477">
    <property type="entry name" value="Peptidoglycan-bd-like"/>
</dbReference>
<dbReference type="Pfam" id="PF01471">
    <property type="entry name" value="PG_binding_1"/>
    <property type="match status" value="2"/>
</dbReference>
<reference evidence="4 5" key="1">
    <citation type="journal article" date="2019" name="Int. J. Syst. Evol. Microbiol.">
        <title>The Global Catalogue of Microorganisms (GCM) 10K type strain sequencing project: providing services to taxonomists for standard genome sequencing and annotation.</title>
        <authorList>
            <consortium name="The Broad Institute Genomics Platform"/>
            <consortium name="The Broad Institute Genome Sequencing Center for Infectious Disease"/>
            <person name="Wu L."/>
            <person name="Ma J."/>
        </authorList>
    </citation>
    <scope>NUCLEOTIDE SEQUENCE [LARGE SCALE GENOMIC DNA]</scope>
    <source>
        <strain evidence="4 5">JCM 14588</strain>
    </source>
</reference>
<organism evidence="4 5">
    <name type="scientific">Dermacoccus barathri</name>
    <dbReference type="NCBI Taxonomy" id="322601"/>
    <lineage>
        <taxon>Bacteria</taxon>
        <taxon>Bacillati</taxon>
        <taxon>Actinomycetota</taxon>
        <taxon>Actinomycetes</taxon>
        <taxon>Micrococcales</taxon>
        <taxon>Dermacoccaceae</taxon>
        <taxon>Dermacoccus</taxon>
    </lineage>
</organism>
<dbReference type="InterPro" id="IPR036365">
    <property type="entry name" value="PGBD-like_sf"/>
</dbReference>
<name>A0ABN2BHI3_9MICO</name>
<proteinExistence type="predicted"/>
<feature type="compositionally biased region" description="Low complexity" evidence="1">
    <location>
        <begin position="206"/>
        <end position="216"/>
    </location>
</feature>
<dbReference type="InterPro" id="IPR050570">
    <property type="entry name" value="Cell_wall_metabolism_enzyme"/>
</dbReference>
<feature type="domain" description="Peptidoglycan binding-like" evidence="2">
    <location>
        <begin position="164"/>
        <end position="201"/>
    </location>
</feature>
<dbReference type="CDD" id="cd12797">
    <property type="entry name" value="M23_peptidase"/>
    <property type="match status" value="1"/>
</dbReference>
<accession>A0ABN2BHI3</accession>
<dbReference type="Gene3D" id="1.10.101.10">
    <property type="entry name" value="PGBD-like superfamily/PGBD"/>
    <property type="match status" value="2"/>
</dbReference>
<dbReference type="InterPro" id="IPR011055">
    <property type="entry name" value="Dup_hybrid_motif"/>
</dbReference>
<dbReference type="PANTHER" id="PTHR21666:SF285">
    <property type="entry name" value="M23 FAMILY METALLOPEPTIDASE"/>
    <property type="match status" value="1"/>
</dbReference>
<feature type="domain" description="Peptidoglycan binding-like" evidence="2">
    <location>
        <begin position="79"/>
        <end position="128"/>
    </location>
</feature>
<dbReference type="EMBL" id="BAAANV010000033">
    <property type="protein sequence ID" value="GAA1541194.1"/>
    <property type="molecule type" value="Genomic_DNA"/>
</dbReference>
<evidence type="ECO:0000313" key="5">
    <source>
        <dbReference type="Proteomes" id="UP001501288"/>
    </source>
</evidence>
<evidence type="ECO:0000313" key="4">
    <source>
        <dbReference type="EMBL" id="GAA1541194.1"/>
    </source>
</evidence>
<dbReference type="PANTHER" id="PTHR21666">
    <property type="entry name" value="PEPTIDASE-RELATED"/>
    <property type="match status" value="1"/>
</dbReference>
<dbReference type="Proteomes" id="UP001501288">
    <property type="component" value="Unassembled WGS sequence"/>
</dbReference>
<dbReference type="Pfam" id="PF01551">
    <property type="entry name" value="Peptidase_M23"/>
    <property type="match status" value="1"/>
</dbReference>
<evidence type="ECO:0000259" key="3">
    <source>
        <dbReference type="Pfam" id="PF01551"/>
    </source>
</evidence>
<dbReference type="SUPFAM" id="SSF51261">
    <property type="entry name" value="Duplicated hybrid motif"/>
    <property type="match status" value="1"/>
</dbReference>
<feature type="compositionally biased region" description="Basic residues" evidence="1">
    <location>
        <begin position="217"/>
        <end position="226"/>
    </location>
</feature>
<feature type="region of interest" description="Disordered" evidence="1">
    <location>
        <begin position="206"/>
        <end position="229"/>
    </location>
</feature>
<sequence length="381" mass="38855">MTKYVPKHLSSHAGYLDSARVGAAAARSGRSAVALGVSAALPTGAAALMAAPALAVEGDKAAEAAAGNTPKTVAFGARGGDVTQVQARLALVRDGIYGPITTAAVKDFQRANNLSADGVVGSKTWSVLNATSTKPASKPGSKDSVVNIGDEGAVVRAVQKKLGITADGVFGPKTLTAVKAFQTDKGLAVDGIVGVRTTYALAKTDAASAKKSTPKSSSKKVARKAARPTLVSPNAPYELPFPSGYAAPISQGPYGSASHYKWNDKHHVDFAVPAGTPVVASASGVVIMAEYNTGGGNTILIRDASGHAMEYAHLSSMNVVPGQRVVQGQQIARSGNTGNSTGPHLHWGIVDGRNFVSIKIAESKELGTSYVPGTLAMSRNG</sequence>
<evidence type="ECO:0000256" key="1">
    <source>
        <dbReference type="SAM" id="MobiDB-lite"/>
    </source>
</evidence>
<evidence type="ECO:0000259" key="2">
    <source>
        <dbReference type="Pfam" id="PF01471"/>
    </source>
</evidence>
<comment type="caution">
    <text evidence="4">The sequence shown here is derived from an EMBL/GenBank/DDBJ whole genome shotgun (WGS) entry which is preliminary data.</text>
</comment>
<dbReference type="InterPro" id="IPR016047">
    <property type="entry name" value="M23ase_b-sheet_dom"/>
</dbReference>